<accession>A0A7W7W006</accession>
<evidence type="ECO:0000256" key="1">
    <source>
        <dbReference type="SAM" id="MobiDB-lite"/>
    </source>
</evidence>
<dbReference type="Proteomes" id="UP000540506">
    <property type="component" value="Unassembled WGS sequence"/>
</dbReference>
<proteinExistence type="predicted"/>
<dbReference type="EMBL" id="JACHJV010000004">
    <property type="protein sequence ID" value="MBB4929101.1"/>
    <property type="molecule type" value="Genomic_DNA"/>
</dbReference>
<sequence>MIRPRGGAQIPGPDRCGHHTGCDIVPDSVESTEMTGDTATVPDLARTLLQGVGNEAVNAAVGLLAAHQDGFWLRELLEPDGALASAVTREEGRPWVEWDAVGALIDRGLPQSSSETAVLAVAASSRARPVLTKRSSPLPPSSPTPWRWA</sequence>
<dbReference type="AlphaFoldDB" id="A0A7W7W006"/>
<protein>
    <submittedName>
        <fullName evidence="2">Uncharacterized protein</fullName>
    </submittedName>
</protein>
<name>A0A7W7W006_KITKI</name>
<comment type="caution">
    <text evidence="2">The sequence shown here is derived from an EMBL/GenBank/DDBJ whole genome shotgun (WGS) entry which is preliminary data.</text>
</comment>
<dbReference type="RefSeq" id="WP_184947127.1">
    <property type="nucleotide sequence ID" value="NZ_JACHJV010000004.1"/>
</dbReference>
<evidence type="ECO:0000313" key="2">
    <source>
        <dbReference type="EMBL" id="MBB4929101.1"/>
    </source>
</evidence>
<feature type="region of interest" description="Disordered" evidence="1">
    <location>
        <begin position="123"/>
        <end position="149"/>
    </location>
</feature>
<evidence type="ECO:0000313" key="3">
    <source>
        <dbReference type="Proteomes" id="UP000540506"/>
    </source>
</evidence>
<gene>
    <name evidence="2" type="ORF">FHR34_008200</name>
</gene>
<keyword evidence="3" id="KW-1185">Reference proteome</keyword>
<organism evidence="2 3">
    <name type="scientific">Kitasatospora kifunensis</name>
    <name type="common">Streptomyces kifunensis</name>
    <dbReference type="NCBI Taxonomy" id="58351"/>
    <lineage>
        <taxon>Bacteria</taxon>
        <taxon>Bacillati</taxon>
        <taxon>Actinomycetota</taxon>
        <taxon>Actinomycetes</taxon>
        <taxon>Kitasatosporales</taxon>
        <taxon>Streptomycetaceae</taxon>
        <taxon>Kitasatospora</taxon>
    </lineage>
</organism>
<reference evidence="2 3" key="1">
    <citation type="submission" date="2020-08" db="EMBL/GenBank/DDBJ databases">
        <title>Sequencing the genomes of 1000 actinobacteria strains.</title>
        <authorList>
            <person name="Klenk H.-P."/>
        </authorList>
    </citation>
    <scope>NUCLEOTIDE SEQUENCE [LARGE SCALE GENOMIC DNA]</scope>
    <source>
        <strain evidence="2 3">DSM 41654</strain>
    </source>
</reference>